<organism evidence="4">
    <name type="scientific">Chaetoceros debilis</name>
    <dbReference type="NCBI Taxonomy" id="122233"/>
    <lineage>
        <taxon>Eukaryota</taxon>
        <taxon>Sar</taxon>
        <taxon>Stramenopiles</taxon>
        <taxon>Ochrophyta</taxon>
        <taxon>Bacillariophyta</taxon>
        <taxon>Coscinodiscophyceae</taxon>
        <taxon>Chaetocerotophycidae</taxon>
        <taxon>Chaetocerotales</taxon>
        <taxon>Chaetocerotaceae</taxon>
        <taxon>Chaetoceros</taxon>
    </lineage>
</organism>
<gene>
    <name evidence="4" type="ORF">CDEB00056_LOCUS8071</name>
</gene>
<dbReference type="PROSITE" id="PS50157">
    <property type="entry name" value="ZINC_FINGER_C2H2_2"/>
    <property type="match status" value="1"/>
</dbReference>
<name>A0A7S3Q273_9STRA</name>
<feature type="region of interest" description="Disordered" evidence="2">
    <location>
        <begin position="1"/>
        <end position="110"/>
    </location>
</feature>
<evidence type="ECO:0000256" key="1">
    <source>
        <dbReference type="PROSITE-ProRule" id="PRU00042"/>
    </source>
</evidence>
<proteinExistence type="predicted"/>
<dbReference type="SMART" id="SM00355">
    <property type="entry name" value="ZnF_C2H2"/>
    <property type="match status" value="2"/>
</dbReference>
<keyword evidence="1" id="KW-0479">Metal-binding</keyword>
<dbReference type="GO" id="GO:0008270">
    <property type="term" value="F:zinc ion binding"/>
    <property type="evidence" value="ECO:0007669"/>
    <property type="project" value="UniProtKB-KW"/>
</dbReference>
<dbReference type="AlphaFoldDB" id="A0A7S3Q273"/>
<dbReference type="EMBL" id="HBIO01010400">
    <property type="protein sequence ID" value="CAE0463230.1"/>
    <property type="molecule type" value="Transcribed_RNA"/>
</dbReference>
<protein>
    <recommendedName>
        <fullName evidence="3">C2H2-type domain-containing protein</fullName>
    </recommendedName>
</protein>
<dbReference type="InterPro" id="IPR013087">
    <property type="entry name" value="Znf_C2H2_type"/>
</dbReference>
<keyword evidence="1" id="KW-0863">Zinc-finger</keyword>
<accession>A0A7S3Q273</accession>
<feature type="compositionally biased region" description="Polar residues" evidence="2">
    <location>
        <begin position="96"/>
        <end position="108"/>
    </location>
</feature>
<evidence type="ECO:0000313" key="4">
    <source>
        <dbReference type="EMBL" id="CAE0463230.1"/>
    </source>
</evidence>
<sequence length="355" mass="39716">MSIQGPVPDSTEARKTVSIPSKRARSPSFTDQRSTKRQTEEADGPNGRSMPIEGPFPDITQAQKTVLNPPERAGSPSFDDQRVKKRHMRAADDSNECSMSIQGPVTDSTEARKTVLIPSKRAGSPAFDRRRLTKKQMKEAVEKSKRVCRQAEQRQRKLLESIASRLFESDDEENFPCPNCTEVFSTSRALFCHNEWNLCKKTGHKIKSSRSSKLSRQQCPHCKLSLSTSGLEYHLANNVCRKGIKLKRPAVETTEKTYKNDLLQKIPGENVPASNKATKATKVIYKDENDLPEPSSESDSDDSSFTSPRSKVSVGAHTCPYCSRSFNSANTLNYHFMIHNSCGSKHKSKANNFKD</sequence>
<evidence type="ECO:0000256" key="2">
    <source>
        <dbReference type="SAM" id="MobiDB-lite"/>
    </source>
</evidence>
<reference evidence="4" key="1">
    <citation type="submission" date="2021-01" db="EMBL/GenBank/DDBJ databases">
        <authorList>
            <person name="Corre E."/>
            <person name="Pelletier E."/>
            <person name="Niang G."/>
            <person name="Scheremetjew M."/>
            <person name="Finn R."/>
            <person name="Kale V."/>
            <person name="Holt S."/>
            <person name="Cochrane G."/>
            <person name="Meng A."/>
            <person name="Brown T."/>
            <person name="Cohen L."/>
        </authorList>
    </citation>
    <scope>NUCLEOTIDE SEQUENCE</scope>
    <source>
        <strain evidence="4">MM31A-1</strain>
    </source>
</reference>
<feature type="region of interest" description="Disordered" evidence="2">
    <location>
        <begin position="285"/>
        <end position="314"/>
    </location>
</feature>
<dbReference type="PROSITE" id="PS00028">
    <property type="entry name" value="ZINC_FINGER_C2H2_1"/>
    <property type="match status" value="1"/>
</dbReference>
<feature type="domain" description="C2H2-type" evidence="3">
    <location>
        <begin position="317"/>
        <end position="339"/>
    </location>
</feature>
<keyword evidence="1" id="KW-0862">Zinc</keyword>
<evidence type="ECO:0000259" key="3">
    <source>
        <dbReference type="PROSITE" id="PS50157"/>
    </source>
</evidence>